<protein>
    <submittedName>
        <fullName evidence="1">Uncharacterized protein</fullName>
    </submittedName>
</protein>
<sequence>MRSVFVGYLFDGIREERFPHFCSYEAVVGVILEIGNNIDVVNRATTVREDDHFLLTRFLKKVFQILSPFASQNSKRVSPRLLRTPTPWQPREDSVSILLPTFALKSPKVKE</sequence>
<keyword evidence="2" id="KW-1185">Reference proteome</keyword>
<gene>
    <name evidence="1" type="ORF">CAUJ_LOCUS14357</name>
</gene>
<reference evidence="1" key="1">
    <citation type="submission" date="2020-10" db="EMBL/GenBank/DDBJ databases">
        <authorList>
            <person name="Kikuchi T."/>
        </authorList>
    </citation>
    <scope>NUCLEOTIDE SEQUENCE</scope>
    <source>
        <strain evidence="1">NKZ352</strain>
    </source>
</reference>
<dbReference type="AlphaFoldDB" id="A0A8S1HVA5"/>
<name>A0A8S1HVA5_9PELO</name>
<organism evidence="1 2">
    <name type="scientific">Caenorhabditis auriculariae</name>
    <dbReference type="NCBI Taxonomy" id="2777116"/>
    <lineage>
        <taxon>Eukaryota</taxon>
        <taxon>Metazoa</taxon>
        <taxon>Ecdysozoa</taxon>
        <taxon>Nematoda</taxon>
        <taxon>Chromadorea</taxon>
        <taxon>Rhabditida</taxon>
        <taxon>Rhabditina</taxon>
        <taxon>Rhabditomorpha</taxon>
        <taxon>Rhabditoidea</taxon>
        <taxon>Rhabditidae</taxon>
        <taxon>Peloderinae</taxon>
        <taxon>Caenorhabditis</taxon>
    </lineage>
</organism>
<dbReference type="Proteomes" id="UP000835052">
    <property type="component" value="Unassembled WGS sequence"/>
</dbReference>
<evidence type="ECO:0000313" key="2">
    <source>
        <dbReference type="Proteomes" id="UP000835052"/>
    </source>
</evidence>
<accession>A0A8S1HVA5</accession>
<comment type="caution">
    <text evidence="1">The sequence shown here is derived from an EMBL/GenBank/DDBJ whole genome shotgun (WGS) entry which is preliminary data.</text>
</comment>
<evidence type="ECO:0000313" key="1">
    <source>
        <dbReference type="EMBL" id="CAD6198451.1"/>
    </source>
</evidence>
<proteinExistence type="predicted"/>
<dbReference type="EMBL" id="CAJGYM010000126">
    <property type="protein sequence ID" value="CAD6198451.1"/>
    <property type="molecule type" value="Genomic_DNA"/>
</dbReference>